<sequence>MSGIKNEPEQLEDEIILPKLEFDIIEADDDVEDDKMEDEESQDFDFPLFSMSKPSEPVEDEEDRGRSITKSNTMRITLRSPSPEIINQERPESYYFANYTNDELLQFQQSAITGDDVWSMSNIQYNIPGKLINLDEFNTQIQKEIEQTKTKRPGKKKRIASIKGKEHRKEVLKLEKIQKAKEKAKLMKKIHHKRGGKKNKKKAAPQPQQQNKPKPKYRTE</sequence>
<feature type="compositionally biased region" description="Acidic residues" evidence="1">
    <location>
        <begin position="30"/>
        <end position="43"/>
    </location>
</feature>
<reference evidence="2 3" key="1">
    <citation type="journal article" date="2012" name="Eukaryot. Cell">
        <title>Draft genome sequence of Wickerhamomyces ciferrii NRRL Y-1031 F-60-10.</title>
        <authorList>
            <person name="Schneider J."/>
            <person name="Andrea H."/>
            <person name="Blom J."/>
            <person name="Jaenicke S."/>
            <person name="Ruckert C."/>
            <person name="Schorsch C."/>
            <person name="Szczepanowski R."/>
            <person name="Farwick M."/>
            <person name="Goesmann A."/>
            <person name="Puhler A."/>
            <person name="Schaffer S."/>
            <person name="Tauch A."/>
            <person name="Kohler T."/>
            <person name="Brinkrolf K."/>
        </authorList>
    </citation>
    <scope>NUCLEOTIDE SEQUENCE [LARGE SCALE GENOMIC DNA]</scope>
    <source>
        <strain evidence="3">ATCC 14091 / BCRC 22168 / CBS 111 / JCM 3599 / NBRC 0793 / NRRL Y-1031 F-60-10</strain>
    </source>
</reference>
<comment type="caution">
    <text evidence="2">The sequence shown here is derived from an EMBL/GenBank/DDBJ whole genome shotgun (WGS) entry which is preliminary data.</text>
</comment>
<dbReference type="EMBL" id="CAIF01000085">
    <property type="protein sequence ID" value="CCH43633.1"/>
    <property type="molecule type" value="Genomic_DNA"/>
</dbReference>
<dbReference type="STRING" id="1206466.K0KQT4"/>
<dbReference type="AlphaFoldDB" id="K0KQT4"/>
<feature type="region of interest" description="Disordered" evidence="1">
    <location>
        <begin position="30"/>
        <end position="70"/>
    </location>
</feature>
<dbReference type="InterPro" id="IPR018555">
    <property type="entry name" value="C630.06c-like"/>
</dbReference>
<dbReference type="eggNOG" id="ENOG502S1HU">
    <property type="taxonomic scope" value="Eukaryota"/>
</dbReference>
<dbReference type="InParanoid" id="K0KQT4"/>
<feature type="region of interest" description="Disordered" evidence="1">
    <location>
        <begin position="181"/>
        <end position="220"/>
    </location>
</feature>
<evidence type="ECO:0000313" key="2">
    <source>
        <dbReference type="EMBL" id="CCH43633.1"/>
    </source>
</evidence>
<name>K0KQT4_WICCF</name>
<protein>
    <submittedName>
        <fullName evidence="2">Uncharacterized protein</fullName>
    </submittedName>
</protein>
<dbReference type="FunCoup" id="K0KQT4">
    <property type="interactions" value="22"/>
</dbReference>
<evidence type="ECO:0000313" key="3">
    <source>
        <dbReference type="Proteomes" id="UP000009328"/>
    </source>
</evidence>
<dbReference type="HOGENOM" id="CLU_077719_1_0_1"/>
<gene>
    <name evidence="2" type="ORF">BN7_3186</name>
</gene>
<accession>K0KQT4</accession>
<dbReference type="Proteomes" id="UP000009328">
    <property type="component" value="Unassembled WGS sequence"/>
</dbReference>
<dbReference type="Pfam" id="PF09428">
    <property type="entry name" value="DUF2011"/>
    <property type="match status" value="1"/>
</dbReference>
<evidence type="ECO:0000256" key="1">
    <source>
        <dbReference type="SAM" id="MobiDB-lite"/>
    </source>
</evidence>
<keyword evidence="3" id="KW-1185">Reference proteome</keyword>
<organism evidence="2 3">
    <name type="scientific">Wickerhamomyces ciferrii (strain ATCC 14091 / BCRC 22168 / CBS 111 / JCM 3599 / NBRC 0793 / NRRL Y-1031 F-60-10)</name>
    <name type="common">Yeast</name>
    <name type="synonym">Pichia ciferrii</name>
    <dbReference type="NCBI Taxonomy" id="1206466"/>
    <lineage>
        <taxon>Eukaryota</taxon>
        <taxon>Fungi</taxon>
        <taxon>Dikarya</taxon>
        <taxon>Ascomycota</taxon>
        <taxon>Saccharomycotina</taxon>
        <taxon>Saccharomycetes</taxon>
        <taxon>Phaffomycetales</taxon>
        <taxon>Wickerhamomycetaceae</taxon>
        <taxon>Wickerhamomyces</taxon>
    </lineage>
</organism>
<feature type="compositionally biased region" description="Basic residues" evidence="1">
    <location>
        <begin position="186"/>
        <end position="203"/>
    </location>
</feature>
<proteinExistence type="predicted"/>